<evidence type="ECO:0000313" key="1">
    <source>
        <dbReference type="EMBL" id="KKL71609.1"/>
    </source>
</evidence>
<dbReference type="Gene3D" id="2.60.120.260">
    <property type="entry name" value="Galactose-binding domain-like"/>
    <property type="match status" value="1"/>
</dbReference>
<sequence>MCIRPSNRLRVRLPVRLGIVLGAVFVLPASRSVAVAADPQATSVKTCLRFDLPDEEDNLLKPDRWELHHSGFEREASVLVCDNGEEVQAQRGAGQTVELNQETPRPIHATGWSKAVAVTGSPDLDYSIYLDLTFTDGTHLWGRAAPFSIGTHDWEFRQVVVIPEKPVRTVSFYVLLRGHGGKARFRDLRLSEYAVPSTASVFDGCAVLPKDDLPEGFQIRDVAKETDFFRIETESLDLKLDCRETEGEGATFFDVTLSSLGDKDRAVTLYYTIPLGRENLRWLEDPRRDVPVAPRREYINATNYRVGANGRLSRYPFAAVADRQQGVGLGIDMSRPAFFRVGYNSGTGELFLAYDIGLTREKPTARVRFCKFAFEPQWGFRAALARFYELFPDHFRCRTPEQGLWMPFARISQVEDWEDFGFRFKEGSNETAWDDAHGILTFRYTEPMTWWMPMGPNLPRTTEAAEAEVRRLAEENNDARAKALLAAGFRDPDNRLVAQFRDTPWCNGAAWSMNSMPGITGEATDFKLKWNQTIRRRLYGPG</sequence>
<comment type="caution">
    <text evidence="1">The sequence shown here is derived from an EMBL/GenBank/DDBJ whole genome shotgun (WGS) entry which is preliminary data.</text>
</comment>
<proteinExistence type="predicted"/>
<reference evidence="1" key="1">
    <citation type="journal article" date="2015" name="Nature">
        <title>Complex archaea that bridge the gap between prokaryotes and eukaryotes.</title>
        <authorList>
            <person name="Spang A."/>
            <person name="Saw J.H."/>
            <person name="Jorgensen S.L."/>
            <person name="Zaremba-Niedzwiedzka K."/>
            <person name="Martijn J."/>
            <person name="Lind A.E."/>
            <person name="van Eijk R."/>
            <person name="Schleper C."/>
            <person name="Guy L."/>
            <person name="Ettema T.J."/>
        </authorList>
    </citation>
    <scope>NUCLEOTIDE SEQUENCE</scope>
</reference>
<protein>
    <recommendedName>
        <fullName evidence="2">CBM-cenC domain-containing protein</fullName>
    </recommendedName>
</protein>
<dbReference type="AlphaFoldDB" id="A0A0F9ECB8"/>
<feature type="non-terminal residue" evidence="1">
    <location>
        <position position="542"/>
    </location>
</feature>
<organism evidence="1">
    <name type="scientific">marine sediment metagenome</name>
    <dbReference type="NCBI Taxonomy" id="412755"/>
    <lineage>
        <taxon>unclassified sequences</taxon>
        <taxon>metagenomes</taxon>
        <taxon>ecological metagenomes</taxon>
    </lineage>
</organism>
<dbReference type="EMBL" id="LAZR01025538">
    <property type="protein sequence ID" value="KKL71609.1"/>
    <property type="molecule type" value="Genomic_DNA"/>
</dbReference>
<name>A0A0F9ECB8_9ZZZZ</name>
<accession>A0A0F9ECB8</accession>
<gene>
    <name evidence="1" type="ORF">LCGC14_2093190</name>
</gene>
<evidence type="ECO:0008006" key="2">
    <source>
        <dbReference type="Google" id="ProtNLM"/>
    </source>
</evidence>